<comment type="caution">
    <text evidence="9">Lacks conserved residue(s) required for the propagation of feature annotation.</text>
</comment>
<sequence length="531" mass="61595">MKYSLCVLFVLCSTSLLIEANKKPVANTGKYYEGDFEFVDEDYKTSQRKSSISERKKWIHDPSNDLCKPLNCKKKELCLLEDAYTAVCVSKKELHRNKDEVLTKNKFLEDEAKRNADVVENEDDTQQSEVESKSEDSQQDDDLFYDSDSSQQEEDNCKPCPVVKPTFLCGSDNKTYSSLCRLDYHNCLHATQIKVTCKQFCPCEDVTDKMKRKNNRFNELRDKFKKSVQRTSGTQQRSTVTDFNDVTKEKSKNRYNRVNPKYTFTPEDIKYDNKHYKYIKFTAKKMKMSEDQKEQQKRKNEYNDVVDKQPPVRIFKNTNLKKFISSECKQQQLTAIGNRLLDWFSVIMADSKKRLNHEQKSKVKSSETCKNEARWMFGHLDINSDGLLSLQELYDLEHDQNEKCIKPFIDTCDVDQNGFLNTREWCRCFEKTDRPCAAVRRRLNGDMVGSYAPECDSQGFYKATQCHLTVGICWCVDKHGVEFANTRTREKPNCDEIIDGAVATDVTTDDEDEANGDDSSEEGSAERLLVF</sequence>
<keyword evidence="2" id="KW-0964">Secreted</keyword>
<dbReference type="SMART" id="SM00211">
    <property type="entry name" value="TY"/>
    <property type="match status" value="1"/>
</dbReference>
<dbReference type="CDD" id="cd00191">
    <property type="entry name" value="TY"/>
    <property type="match status" value="1"/>
</dbReference>
<reference evidence="14 15" key="1">
    <citation type="submission" date="2015-04" db="EMBL/GenBank/DDBJ databases">
        <authorList>
            <person name="Syromyatnikov M.Y."/>
            <person name="Popov V.N."/>
        </authorList>
    </citation>
    <scope>NUCLEOTIDE SEQUENCE [LARGE SCALE GENOMIC DNA]</scope>
</reference>
<feature type="compositionally biased region" description="Acidic residues" evidence="10">
    <location>
        <begin position="507"/>
        <end position="523"/>
    </location>
</feature>
<dbReference type="Pfam" id="PF07648">
    <property type="entry name" value="Kazal_2"/>
    <property type="match status" value="1"/>
</dbReference>
<dbReference type="CDD" id="cd00104">
    <property type="entry name" value="KAZAL_FS"/>
    <property type="match status" value="1"/>
</dbReference>
<feature type="chain" id="PRO_5012972656" evidence="11">
    <location>
        <begin position="21"/>
        <end position="531"/>
    </location>
</feature>
<dbReference type="InterPro" id="IPR018247">
    <property type="entry name" value="EF_Hand_1_Ca_BS"/>
</dbReference>
<comment type="subcellular location">
    <subcellularLocation>
        <location evidence="1">Secreted</location>
    </subcellularLocation>
</comment>
<evidence type="ECO:0000256" key="7">
    <source>
        <dbReference type="ARBA" id="ARBA00023180"/>
    </source>
</evidence>
<feature type="disulfide bond" evidence="9">
    <location>
        <begin position="436"/>
        <end position="455"/>
    </location>
</feature>
<dbReference type="Gene3D" id="1.10.238.10">
    <property type="entry name" value="EF-hand"/>
    <property type="match status" value="1"/>
</dbReference>
<gene>
    <name evidence="14" type="primary">putative Testican-2</name>
    <name evidence="14" type="ORF">CLUMA_CG020349</name>
</gene>
<feature type="domain" description="Kazal-like" evidence="13">
    <location>
        <begin position="151"/>
        <end position="205"/>
    </location>
</feature>
<dbReference type="InterPro" id="IPR000716">
    <property type="entry name" value="Thyroglobulin_1"/>
</dbReference>
<evidence type="ECO:0000259" key="13">
    <source>
        <dbReference type="PROSITE" id="PS51465"/>
    </source>
</evidence>
<evidence type="ECO:0000256" key="3">
    <source>
        <dbReference type="ARBA" id="ARBA00022729"/>
    </source>
</evidence>
<dbReference type="GO" id="GO:0005509">
    <property type="term" value="F:calcium ion binding"/>
    <property type="evidence" value="ECO:0007669"/>
    <property type="project" value="InterPro"/>
</dbReference>
<dbReference type="InterPro" id="IPR036857">
    <property type="entry name" value="Thyroglobulin_1_sf"/>
</dbReference>
<name>A0A1J1J4P4_9DIPT</name>
<evidence type="ECO:0000256" key="8">
    <source>
        <dbReference type="ARBA" id="ARBA00023207"/>
    </source>
</evidence>
<feature type="region of interest" description="Disordered" evidence="10">
    <location>
        <begin position="113"/>
        <end position="157"/>
    </location>
</feature>
<dbReference type="PROSITE" id="PS00018">
    <property type="entry name" value="EF_HAND_1"/>
    <property type="match status" value="1"/>
</dbReference>
<dbReference type="GO" id="GO:0005518">
    <property type="term" value="F:collagen binding"/>
    <property type="evidence" value="ECO:0007669"/>
    <property type="project" value="TreeGrafter"/>
</dbReference>
<dbReference type="InterPro" id="IPR002350">
    <property type="entry name" value="Kazal_dom"/>
</dbReference>
<dbReference type="GO" id="GO:0005615">
    <property type="term" value="C:extracellular space"/>
    <property type="evidence" value="ECO:0007669"/>
    <property type="project" value="TreeGrafter"/>
</dbReference>
<evidence type="ECO:0000256" key="6">
    <source>
        <dbReference type="ARBA" id="ARBA00023157"/>
    </source>
</evidence>
<protein>
    <submittedName>
        <fullName evidence="14">CLUMA_CG020349, isoform B</fullName>
    </submittedName>
</protein>
<keyword evidence="8" id="KW-0357">Heparan sulfate</keyword>
<organism evidence="14 15">
    <name type="scientific">Clunio marinus</name>
    <dbReference type="NCBI Taxonomy" id="568069"/>
    <lineage>
        <taxon>Eukaryota</taxon>
        <taxon>Metazoa</taxon>
        <taxon>Ecdysozoa</taxon>
        <taxon>Arthropoda</taxon>
        <taxon>Hexapoda</taxon>
        <taxon>Insecta</taxon>
        <taxon>Pterygota</taxon>
        <taxon>Neoptera</taxon>
        <taxon>Endopterygota</taxon>
        <taxon>Diptera</taxon>
        <taxon>Nematocera</taxon>
        <taxon>Chironomoidea</taxon>
        <taxon>Chironomidae</taxon>
        <taxon>Clunio</taxon>
    </lineage>
</organism>
<evidence type="ECO:0000256" key="10">
    <source>
        <dbReference type="SAM" id="MobiDB-lite"/>
    </source>
</evidence>
<feature type="region of interest" description="Disordered" evidence="10">
    <location>
        <begin position="505"/>
        <end position="525"/>
    </location>
</feature>
<keyword evidence="15" id="KW-1185">Reference proteome</keyword>
<keyword evidence="5" id="KW-0654">Proteoglycan</keyword>
<dbReference type="PANTHER" id="PTHR13866:SF30">
    <property type="match status" value="1"/>
</dbReference>
<accession>A0A1J1J4P4</accession>
<dbReference type="FunFam" id="1.10.238.10:FF:000246">
    <property type="entry name" value="Uncharacterized protein, isoform C"/>
    <property type="match status" value="1"/>
</dbReference>
<evidence type="ECO:0000313" key="14">
    <source>
        <dbReference type="EMBL" id="CRL07371.1"/>
    </source>
</evidence>
<dbReference type="SMART" id="SM00054">
    <property type="entry name" value="EFh"/>
    <property type="match status" value="2"/>
</dbReference>
<evidence type="ECO:0000313" key="15">
    <source>
        <dbReference type="Proteomes" id="UP000183832"/>
    </source>
</evidence>
<feature type="disulfide bond" evidence="9">
    <location>
        <begin position="466"/>
        <end position="473"/>
    </location>
</feature>
<evidence type="ECO:0000256" key="9">
    <source>
        <dbReference type="PROSITE-ProRule" id="PRU00500"/>
    </source>
</evidence>
<dbReference type="InterPro" id="IPR002048">
    <property type="entry name" value="EF_hand_dom"/>
</dbReference>
<evidence type="ECO:0000256" key="5">
    <source>
        <dbReference type="ARBA" id="ARBA00022974"/>
    </source>
</evidence>
<dbReference type="AlphaFoldDB" id="A0A1J1J4P4"/>
<feature type="signal peptide" evidence="11">
    <location>
        <begin position="1"/>
        <end position="20"/>
    </location>
</feature>
<dbReference type="InterPro" id="IPR011992">
    <property type="entry name" value="EF-hand-dom_pair"/>
</dbReference>
<dbReference type="SMART" id="SM00280">
    <property type="entry name" value="KAZAL"/>
    <property type="match status" value="1"/>
</dbReference>
<dbReference type="PROSITE" id="PS51465">
    <property type="entry name" value="KAZAL_2"/>
    <property type="match status" value="1"/>
</dbReference>
<dbReference type="InterPro" id="IPR019577">
    <property type="entry name" value="SPARC/Testican_Ca-bd-dom"/>
</dbReference>
<dbReference type="PROSITE" id="PS00484">
    <property type="entry name" value="THYROGLOBULIN_1_1"/>
    <property type="match status" value="1"/>
</dbReference>
<evidence type="ECO:0000256" key="2">
    <source>
        <dbReference type="ARBA" id="ARBA00022525"/>
    </source>
</evidence>
<dbReference type="Gene3D" id="3.30.60.30">
    <property type="match status" value="1"/>
</dbReference>
<dbReference type="EMBL" id="CVRI01000070">
    <property type="protein sequence ID" value="CRL07371.1"/>
    <property type="molecule type" value="Genomic_DNA"/>
</dbReference>
<dbReference type="OrthoDB" id="8875634at2759"/>
<keyword evidence="7" id="KW-0325">Glycoprotein</keyword>
<dbReference type="Gene3D" id="4.10.800.10">
    <property type="entry name" value="Thyroglobulin type-1"/>
    <property type="match status" value="1"/>
</dbReference>
<keyword evidence="4" id="KW-0106">Calcium</keyword>
<keyword evidence="6 9" id="KW-1015">Disulfide bond</keyword>
<dbReference type="Pfam" id="PF10591">
    <property type="entry name" value="SPARC_Ca_bdg"/>
    <property type="match status" value="1"/>
</dbReference>
<dbReference type="InterPro" id="IPR036058">
    <property type="entry name" value="Kazal_dom_sf"/>
</dbReference>
<keyword evidence="3 11" id="KW-0732">Signal</keyword>
<feature type="domain" description="Thyroglobulin type-1" evidence="12">
    <location>
        <begin position="433"/>
        <end position="494"/>
    </location>
</feature>
<evidence type="ECO:0000256" key="11">
    <source>
        <dbReference type="SAM" id="SignalP"/>
    </source>
</evidence>
<dbReference type="SUPFAM" id="SSF100895">
    <property type="entry name" value="Kazal-type serine protease inhibitors"/>
    <property type="match status" value="1"/>
</dbReference>
<proteinExistence type="predicted"/>
<dbReference type="GO" id="GO:0050840">
    <property type="term" value="F:extracellular matrix binding"/>
    <property type="evidence" value="ECO:0007669"/>
    <property type="project" value="TreeGrafter"/>
</dbReference>
<dbReference type="PANTHER" id="PTHR13866">
    <property type="entry name" value="SPARC OSTEONECTIN"/>
    <property type="match status" value="1"/>
</dbReference>
<dbReference type="PROSITE" id="PS51162">
    <property type="entry name" value="THYROGLOBULIN_1_2"/>
    <property type="match status" value="1"/>
</dbReference>
<dbReference type="Proteomes" id="UP000183832">
    <property type="component" value="Unassembled WGS sequence"/>
</dbReference>
<evidence type="ECO:0000256" key="4">
    <source>
        <dbReference type="ARBA" id="ARBA00022837"/>
    </source>
</evidence>
<dbReference type="Pfam" id="PF00086">
    <property type="entry name" value="Thyroglobulin_1"/>
    <property type="match status" value="1"/>
</dbReference>
<dbReference type="SUPFAM" id="SSF47473">
    <property type="entry name" value="EF-hand"/>
    <property type="match status" value="1"/>
</dbReference>
<dbReference type="STRING" id="568069.A0A1J1J4P4"/>
<dbReference type="SUPFAM" id="SSF57610">
    <property type="entry name" value="Thyroglobulin type-1 domain"/>
    <property type="match status" value="1"/>
</dbReference>
<evidence type="ECO:0000256" key="1">
    <source>
        <dbReference type="ARBA" id="ARBA00004613"/>
    </source>
</evidence>
<evidence type="ECO:0000259" key="12">
    <source>
        <dbReference type="PROSITE" id="PS51162"/>
    </source>
</evidence>